<gene>
    <name evidence="2" type="ORF">CL6EHI_044710</name>
</gene>
<feature type="transmembrane region" description="Helical" evidence="1">
    <location>
        <begin position="119"/>
        <end position="136"/>
    </location>
</feature>
<dbReference type="OMA" id="YLEDNTC"/>
<protein>
    <submittedName>
        <fullName evidence="2">Uncharacterized protein</fullName>
    </submittedName>
</protein>
<keyword evidence="1" id="KW-0812">Transmembrane</keyword>
<dbReference type="VEuPathDB" id="AmoebaDB:KM1_094950"/>
<sequence length="305" mass="35487">MFRLFISNAPFIYIVFISICYITFCIEQKNRLCLGNRTNDTTGLMEIHSVAMLSGFLLPILSIFRLIKGKLVIVIPFFVDLTTSYIIHRIGSFIISFLNIYLEDTTCSKDRETLNGVNGYSYAIVYFFLIFIRLLNSNDLYPQATQSIITLQLQFPTYTQNAYQIFYQSLGPFSCRYSCNCQNYIRYKQKCIYHSTTYIILMLYILSGTICIGHILIHGYATVNQIFYGCLVAYLMVFLFDCILYYFRPMVKAIILICFFYFTMFIVHAFVEGVSVHYSFYHMICVVDLISSVILHISVYSPKTM</sequence>
<evidence type="ECO:0000313" key="3">
    <source>
        <dbReference type="Proteomes" id="UP000078387"/>
    </source>
</evidence>
<feature type="transmembrane region" description="Helical" evidence="1">
    <location>
        <begin position="198"/>
        <end position="220"/>
    </location>
</feature>
<dbReference type="Proteomes" id="UP000078387">
    <property type="component" value="Unassembled WGS sequence"/>
</dbReference>
<keyword evidence="1" id="KW-1133">Transmembrane helix</keyword>
<accession>A0A5K1UQC2</accession>
<evidence type="ECO:0000313" key="2">
    <source>
        <dbReference type="EMBL" id="GAT91767.1"/>
    </source>
</evidence>
<keyword evidence="1" id="KW-0472">Membrane</keyword>
<reference evidence="2 3" key="1">
    <citation type="submission" date="2016-05" db="EMBL/GenBank/DDBJ databases">
        <title>First whole genome sequencing of Entamoeba histolytica HM1:IMSS-clone-6.</title>
        <authorList>
            <person name="Mukherjee Avik.K."/>
            <person name="Izumyama S."/>
            <person name="Nakada-Tsukui K."/>
            <person name="Nozaki T."/>
        </authorList>
    </citation>
    <scope>NUCLEOTIDE SEQUENCE [LARGE SCALE GENOMIC DNA]</scope>
    <source>
        <strain evidence="2 3">HM1:IMSS clone 6</strain>
    </source>
</reference>
<feature type="transmembrane region" description="Helical" evidence="1">
    <location>
        <begin position="44"/>
        <end position="64"/>
    </location>
</feature>
<comment type="caution">
    <text evidence="2">The sequence shown here is derived from an EMBL/GenBank/DDBJ whole genome shotgun (WGS) entry which is preliminary data.</text>
</comment>
<dbReference type="AlphaFoldDB" id="A0A5K1UQC2"/>
<dbReference type="VEuPathDB" id="AmoebaDB:EHI5A_073140"/>
<feature type="transmembrane region" description="Helical" evidence="1">
    <location>
        <begin position="254"/>
        <end position="274"/>
    </location>
</feature>
<feature type="transmembrane region" description="Helical" evidence="1">
    <location>
        <begin position="5"/>
        <end position="24"/>
    </location>
</feature>
<dbReference type="EMBL" id="BDEQ01000001">
    <property type="protein sequence ID" value="GAT91767.1"/>
    <property type="molecule type" value="Genomic_DNA"/>
</dbReference>
<feature type="transmembrane region" description="Helical" evidence="1">
    <location>
        <begin position="226"/>
        <end position="247"/>
    </location>
</feature>
<evidence type="ECO:0000256" key="1">
    <source>
        <dbReference type="SAM" id="Phobius"/>
    </source>
</evidence>
<dbReference type="VEuPathDB" id="AmoebaDB:EHI7A_048330"/>
<dbReference type="VEuPathDB" id="AmoebaDB:EHI_044710"/>
<name>A0A5K1UQC2_ENTHI</name>
<proteinExistence type="predicted"/>
<feature type="transmembrane region" description="Helical" evidence="1">
    <location>
        <begin position="71"/>
        <end position="99"/>
    </location>
</feature>
<feature type="transmembrane region" description="Helical" evidence="1">
    <location>
        <begin position="280"/>
        <end position="300"/>
    </location>
</feature>
<dbReference type="VEuPathDB" id="AmoebaDB:EHI8A_048240"/>
<organism evidence="2 3">
    <name type="scientific">Entamoeba histolytica</name>
    <dbReference type="NCBI Taxonomy" id="5759"/>
    <lineage>
        <taxon>Eukaryota</taxon>
        <taxon>Amoebozoa</taxon>
        <taxon>Evosea</taxon>
        <taxon>Archamoebae</taxon>
        <taxon>Mastigamoebida</taxon>
        <taxon>Entamoebidae</taxon>
        <taxon>Entamoeba</taxon>
    </lineage>
</organism>